<keyword evidence="4" id="KW-0449">Lipoprotein</keyword>
<comment type="subcellular location">
    <subcellularLocation>
        <location evidence="1">Membrane</location>
        <topology evidence="1">Lipid-anchor</topology>
    </subcellularLocation>
</comment>
<comment type="similarity">
    <text evidence="2">Belongs to the CYRI family.</text>
</comment>
<keyword evidence="3" id="KW-0472">Membrane</keyword>
<organism evidence="6 7">
    <name type="scientific">Acaulospora morrowiae</name>
    <dbReference type="NCBI Taxonomy" id="94023"/>
    <lineage>
        <taxon>Eukaryota</taxon>
        <taxon>Fungi</taxon>
        <taxon>Fungi incertae sedis</taxon>
        <taxon>Mucoromycota</taxon>
        <taxon>Glomeromycotina</taxon>
        <taxon>Glomeromycetes</taxon>
        <taxon>Diversisporales</taxon>
        <taxon>Acaulosporaceae</taxon>
        <taxon>Acaulospora</taxon>
    </lineage>
</organism>
<evidence type="ECO:0000256" key="4">
    <source>
        <dbReference type="ARBA" id="ARBA00023288"/>
    </source>
</evidence>
<evidence type="ECO:0000259" key="5">
    <source>
        <dbReference type="Pfam" id="PF07159"/>
    </source>
</evidence>
<dbReference type="InterPro" id="IPR039789">
    <property type="entry name" value="CYRI"/>
</dbReference>
<gene>
    <name evidence="6" type="ORF">AMORRO_LOCUS17988</name>
</gene>
<evidence type="ECO:0000256" key="3">
    <source>
        <dbReference type="ARBA" id="ARBA00023136"/>
    </source>
</evidence>
<feature type="non-terminal residue" evidence="6">
    <location>
        <position position="1"/>
    </location>
</feature>
<proteinExistence type="inferred from homology"/>
<dbReference type="GO" id="GO:0030833">
    <property type="term" value="P:regulation of actin filament polymerization"/>
    <property type="evidence" value="ECO:0007669"/>
    <property type="project" value="InterPro"/>
</dbReference>
<dbReference type="OrthoDB" id="60973at2759"/>
<dbReference type="AlphaFoldDB" id="A0A9N9JMT2"/>
<dbReference type="GO" id="GO:0016020">
    <property type="term" value="C:membrane"/>
    <property type="evidence" value="ECO:0007669"/>
    <property type="project" value="UniProtKB-SubCell"/>
</dbReference>
<evidence type="ECO:0000313" key="6">
    <source>
        <dbReference type="EMBL" id="CAG8789223.1"/>
    </source>
</evidence>
<protein>
    <submittedName>
        <fullName evidence="6">11801_t:CDS:1</fullName>
    </submittedName>
</protein>
<name>A0A9N9JMT2_9GLOM</name>
<evidence type="ECO:0000313" key="7">
    <source>
        <dbReference type="Proteomes" id="UP000789342"/>
    </source>
</evidence>
<evidence type="ECO:0000256" key="2">
    <source>
        <dbReference type="ARBA" id="ARBA00005778"/>
    </source>
</evidence>
<evidence type="ECO:0000256" key="1">
    <source>
        <dbReference type="ARBA" id="ARBA00004635"/>
    </source>
</evidence>
<reference evidence="6" key="1">
    <citation type="submission" date="2021-06" db="EMBL/GenBank/DDBJ databases">
        <authorList>
            <person name="Kallberg Y."/>
            <person name="Tangrot J."/>
            <person name="Rosling A."/>
        </authorList>
    </citation>
    <scope>NUCLEOTIDE SEQUENCE</scope>
    <source>
        <strain evidence="6">CL551</strain>
    </source>
</reference>
<dbReference type="GO" id="GO:0031267">
    <property type="term" value="F:small GTPase binding"/>
    <property type="evidence" value="ECO:0007669"/>
    <property type="project" value="InterPro"/>
</dbReference>
<keyword evidence="7" id="KW-1185">Reference proteome</keyword>
<dbReference type="Pfam" id="PF07159">
    <property type="entry name" value="CYRIA-B_Rac1-bd"/>
    <property type="match status" value="1"/>
</dbReference>
<feature type="non-terminal residue" evidence="6">
    <location>
        <position position="94"/>
    </location>
</feature>
<feature type="domain" description="CYRIA/CYRIB Rac1 binding" evidence="5">
    <location>
        <begin position="1"/>
        <end position="92"/>
    </location>
</feature>
<dbReference type="Proteomes" id="UP000789342">
    <property type="component" value="Unassembled WGS sequence"/>
</dbReference>
<sequence>QEEAWQAVQPAVAKLKRYYEYSTTLENIMPDLLKALCEGNVRKNVEQNQSLTKLLADILDFAFEFDYLKMKTPSIQNDFSYYRRTLSRGKLASE</sequence>
<accession>A0A9N9JMT2</accession>
<comment type="caution">
    <text evidence="6">The sequence shown here is derived from an EMBL/GenBank/DDBJ whole genome shotgun (WGS) entry which is preliminary data.</text>
</comment>
<dbReference type="EMBL" id="CAJVPV010059743">
    <property type="protein sequence ID" value="CAG8789223.1"/>
    <property type="molecule type" value="Genomic_DNA"/>
</dbReference>
<dbReference type="InterPro" id="IPR009828">
    <property type="entry name" value="CYRIA/CYRIB_Rac1-bd"/>
</dbReference>
<dbReference type="PANTHER" id="PTHR12422">
    <property type="entry name" value="GH09096P"/>
    <property type="match status" value="1"/>
</dbReference>